<evidence type="ECO:0000256" key="1">
    <source>
        <dbReference type="ARBA" id="ARBA00022603"/>
    </source>
</evidence>
<dbReference type="InterPro" id="IPR007848">
    <property type="entry name" value="Small_mtfrase_dom"/>
</dbReference>
<dbReference type="SUPFAM" id="SSF53335">
    <property type="entry name" value="S-adenosyl-L-methionine-dependent methyltransferases"/>
    <property type="match status" value="1"/>
</dbReference>
<dbReference type="PROSITE" id="PS00092">
    <property type="entry name" value="N6_MTASE"/>
    <property type="match status" value="1"/>
</dbReference>
<evidence type="ECO:0000256" key="5">
    <source>
        <dbReference type="HAMAP-Rule" id="MF_02126"/>
    </source>
</evidence>
<reference evidence="8 9" key="1">
    <citation type="submission" date="2023-06" db="EMBL/GenBank/DDBJ databases">
        <title>Cellulomonas sp. MW9 Whole genome sequence.</title>
        <authorList>
            <person name="Park S."/>
        </authorList>
    </citation>
    <scope>NUCLEOTIDE SEQUENCE [LARGE SCALE GENOMIC DNA]</scope>
    <source>
        <strain evidence="8 9">MW9</strain>
    </source>
</reference>
<dbReference type="InterPro" id="IPR019874">
    <property type="entry name" value="RF_methyltr_PrmC"/>
</dbReference>
<dbReference type="EMBL" id="JAUCGR010000001">
    <property type="protein sequence ID" value="MDM7830891.1"/>
    <property type="molecule type" value="Genomic_DNA"/>
</dbReference>
<comment type="catalytic activity">
    <reaction evidence="4 5">
        <text>L-glutaminyl-[peptide chain release factor] + S-adenosyl-L-methionine = N(5)-methyl-L-glutaminyl-[peptide chain release factor] + S-adenosyl-L-homocysteine + H(+)</text>
        <dbReference type="Rhea" id="RHEA:42896"/>
        <dbReference type="Rhea" id="RHEA-COMP:10271"/>
        <dbReference type="Rhea" id="RHEA-COMP:10272"/>
        <dbReference type="ChEBI" id="CHEBI:15378"/>
        <dbReference type="ChEBI" id="CHEBI:30011"/>
        <dbReference type="ChEBI" id="CHEBI:57856"/>
        <dbReference type="ChEBI" id="CHEBI:59789"/>
        <dbReference type="ChEBI" id="CHEBI:61891"/>
        <dbReference type="EC" id="2.1.1.297"/>
    </reaction>
</comment>
<comment type="function">
    <text evidence="5">Methylates the class 1 translation termination release factors RF1/PrfA and RF2/PrfB on the glutamine residue of the universally conserved GGQ motif.</text>
</comment>
<dbReference type="NCBIfam" id="TIGR00536">
    <property type="entry name" value="hemK_fam"/>
    <property type="match status" value="1"/>
</dbReference>
<evidence type="ECO:0000313" key="8">
    <source>
        <dbReference type="EMBL" id="MDM7830891.1"/>
    </source>
</evidence>
<keyword evidence="1 5" id="KW-0489">Methyltransferase</keyword>
<feature type="binding site" evidence="5">
    <location>
        <position position="161"/>
    </location>
    <ligand>
        <name>S-adenosyl-L-methionine</name>
        <dbReference type="ChEBI" id="CHEBI:59789"/>
    </ligand>
</feature>
<dbReference type="InterPro" id="IPR004556">
    <property type="entry name" value="HemK-like"/>
</dbReference>
<dbReference type="HAMAP" id="MF_02126">
    <property type="entry name" value="RF_methyltr_PrmC"/>
    <property type="match status" value="1"/>
</dbReference>
<evidence type="ECO:0000256" key="2">
    <source>
        <dbReference type="ARBA" id="ARBA00022679"/>
    </source>
</evidence>
<sequence length="312" mass="31880">MSAGAGDGGPGDSRGPLGVRDLVEGAARVLAEAGVASPRVDATELAAFALGLDRLDLVLAPAAPEGFASRYAELVERRRVREPLQHITGRTGFRYLTMVVEPGVFVPRPETEVVAQAAVDEAAHLASAGRRPVVVDLCTGAGGIAVSVASEVGGARVWAVDASPAAVALTARNAELAGADVAVQHGDVRDPGLLAELDGLVDVLVSNPPYIPPDAVPVDPEVRDHDPDLALYGGGADGLDVPRAVIAAAARLLAPGGLLVMEHAEVQDARARAAAEQTGAFTDVASRPDLTGRPRMLVARRIGAGGVKDSQP</sequence>
<dbReference type="RefSeq" id="WP_289446045.1">
    <property type="nucleotide sequence ID" value="NZ_JAUCGR010000001.1"/>
</dbReference>
<evidence type="ECO:0000259" key="6">
    <source>
        <dbReference type="Pfam" id="PF05175"/>
    </source>
</evidence>
<comment type="similarity">
    <text evidence="5">Belongs to the protein N5-glutamine methyltransferase family. PrmC subfamily.</text>
</comment>
<feature type="binding site" evidence="5">
    <location>
        <begin position="207"/>
        <end position="210"/>
    </location>
    <ligand>
        <name>substrate</name>
    </ligand>
</feature>
<proteinExistence type="inferred from homology"/>
<keyword evidence="9" id="KW-1185">Reference proteome</keyword>
<dbReference type="PANTHER" id="PTHR18895:SF74">
    <property type="entry name" value="MTRF1L RELEASE FACTOR GLUTAMINE METHYLTRANSFERASE"/>
    <property type="match status" value="1"/>
</dbReference>
<dbReference type="InterPro" id="IPR002052">
    <property type="entry name" value="DNA_methylase_N6_adenine_CS"/>
</dbReference>
<dbReference type="InterPro" id="IPR050320">
    <property type="entry name" value="N5-glutamine_MTase"/>
</dbReference>
<evidence type="ECO:0000259" key="7">
    <source>
        <dbReference type="Pfam" id="PF17827"/>
    </source>
</evidence>
<feature type="domain" description="Release factor glutamine methyltransferase N-terminal" evidence="7">
    <location>
        <begin position="22"/>
        <end position="89"/>
    </location>
</feature>
<dbReference type="NCBIfam" id="TIGR03534">
    <property type="entry name" value="RF_mod_PrmC"/>
    <property type="match status" value="1"/>
</dbReference>
<dbReference type="Pfam" id="PF17827">
    <property type="entry name" value="PrmC_N"/>
    <property type="match status" value="1"/>
</dbReference>
<dbReference type="CDD" id="cd02440">
    <property type="entry name" value="AdoMet_MTases"/>
    <property type="match status" value="1"/>
</dbReference>
<dbReference type="InterPro" id="IPR040758">
    <property type="entry name" value="PrmC_N"/>
</dbReference>
<dbReference type="Gene3D" id="1.10.8.10">
    <property type="entry name" value="DNA helicase RuvA subunit, C-terminal domain"/>
    <property type="match status" value="1"/>
</dbReference>
<dbReference type="GO" id="GO:0102559">
    <property type="term" value="F:peptide chain release factor N(5)-glutamine methyltransferase activity"/>
    <property type="evidence" value="ECO:0007669"/>
    <property type="project" value="UniProtKB-EC"/>
</dbReference>
<protein>
    <recommendedName>
        <fullName evidence="5">Release factor glutamine methyltransferase</fullName>
        <shortName evidence="5">RF MTase</shortName>
        <ecNumber evidence="5">2.1.1.297</ecNumber>
    </recommendedName>
    <alternativeName>
        <fullName evidence="5">N5-glutamine methyltransferase PrmC</fullName>
    </alternativeName>
    <alternativeName>
        <fullName evidence="5">Protein-(glutamine-N5) MTase PrmC</fullName>
    </alternativeName>
    <alternativeName>
        <fullName evidence="5">Protein-glutamine N-methyltransferase PrmC</fullName>
    </alternativeName>
</protein>
<comment type="caution">
    <text evidence="8">The sequence shown here is derived from an EMBL/GenBank/DDBJ whole genome shotgun (WGS) entry which is preliminary data.</text>
</comment>
<feature type="domain" description="Methyltransferase small" evidence="6">
    <location>
        <begin position="124"/>
        <end position="210"/>
    </location>
</feature>
<evidence type="ECO:0000256" key="3">
    <source>
        <dbReference type="ARBA" id="ARBA00022691"/>
    </source>
</evidence>
<dbReference type="Gene3D" id="3.40.50.150">
    <property type="entry name" value="Vaccinia Virus protein VP39"/>
    <property type="match status" value="1"/>
</dbReference>
<evidence type="ECO:0000256" key="4">
    <source>
        <dbReference type="ARBA" id="ARBA00048391"/>
    </source>
</evidence>
<dbReference type="GO" id="GO:0032259">
    <property type="term" value="P:methylation"/>
    <property type="evidence" value="ECO:0007669"/>
    <property type="project" value="UniProtKB-KW"/>
</dbReference>
<dbReference type="InterPro" id="IPR029063">
    <property type="entry name" value="SAM-dependent_MTases_sf"/>
</dbReference>
<dbReference type="PANTHER" id="PTHR18895">
    <property type="entry name" value="HEMK METHYLTRANSFERASE"/>
    <property type="match status" value="1"/>
</dbReference>
<gene>
    <name evidence="5 8" type="primary">prmC</name>
    <name evidence="8" type="ORF">QRT05_06065</name>
</gene>
<feature type="binding site" evidence="5">
    <location>
        <position position="207"/>
    </location>
    <ligand>
        <name>S-adenosyl-L-methionine</name>
        <dbReference type="ChEBI" id="CHEBI:59789"/>
    </ligand>
</feature>
<keyword evidence="2 5" id="KW-0808">Transferase</keyword>
<accession>A0ABT7S5J8</accession>
<keyword evidence="3 5" id="KW-0949">S-adenosyl-L-methionine</keyword>
<evidence type="ECO:0000313" key="9">
    <source>
        <dbReference type="Proteomes" id="UP001321453"/>
    </source>
</evidence>
<dbReference type="Proteomes" id="UP001321453">
    <property type="component" value="Unassembled WGS sequence"/>
</dbReference>
<name>A0ABT7S5J8_9CELL</name>
<organism evidence="8 9">
    <name type="scientific">Cellulomonas edaphi</name>
    <dbReference type="NCBI Taxonomy" id="3053468"/>
    <lineage>
        <taxon>Bacteria</taxon>
        <taxon>Bacillati</taxon>
        <taxon>Actinomycetota</taxon>
        <taxon>Actinomycetes</taxon>
        <taxon>Micrococcales</taxon>
        <taxon>Cellulomonadaceae</taxon>
        <taxon>Cellulomonas</taxon>
    </lineage>
</organism>
<comment type="caution">
    <text evidence="5">Lacks conserved residue(s) required for the propagation of feature annotation.</text>
</comment>
<dbReference type="EC" id="2.1.1.297" evidence="5"/>
<dbReference type="Pfam" id="PF05175">
    <property type="entry name" value="MTS"/>
    <property type="match status" value="1"/>
</dbReference>